<feature type="domain" description="FAD-binding" evidence="2">
    <location>
        <begin position="7"/>
        <end position="346"/>
    </location>
</feature>
<dbReference type="Gene3D" id="3.50.50.60">
    <property type="entry name" value="FAD/NAD(P)-binding domain"/>
    <property type="match status" value="1"/>
</dbReference>
<evidence type="ECO:0000313" key="3">
    <source>
        <dbReference type="EMBL" id="KWW11246.1"/>
    </source>
</evidence>
<name>A0A109MSC8_9BACI</name>
<proteinExistence type="predicted"/>
<dbReference type="PRINTS" id="PR00420">
    <property type="entry name" value="RNGMNOXGNASE"/>
</dbReference>
<dbReference type="Pfam" id="PF01494">
    <property type="entry name" value="FAD_binding_3"/>
    <property type="match status" value="1"/>
</dbReference>
<dbReference type="EMBL" id="LNNH01000055">
    <property type="protein sequence ID" value="KWW11246.1"/>
    <property type="molecule type" value="Genomic_DNA"/>
</dbReference>
<dbReference type="InterPro" id="IPR036188">
    <property type="entry name" value="FAD/NAD-bd_sf"/>
</dbReference>
<dbReference type="GO" id="GO:0019622">
    <property type="term" value="P:3-(3-hydroxy)phenylpropionate catabolic process"/>
    <property type="evidence" value="ECO:0007669"/>
    <property type="project" value="TreeGrafter"/>
</dbReference>
<dbReference type="SUPFAM" id="SSF51905">
    <property type="entry name" value="FAD/NAD(P)-binding domain"/>
    <property type="match status" value="1"/>
</dbReference>
<dbReference type="GO" id="GO:0071949">
    <property type="term" value="F:FAD binding"/>
    <property type="evidence" value="ECO:0007669"/>
    <property type="project" value="InterPro"/>
</dbReference>
<dbReference type="InterPro" id="IPR002938">
    <property type="entry name" value="FAD-bd"/>
</dbReference>
<dbReference type="PANTHER" id="PTHR43476">
    <property type="entry name" value="3-(3-HYDROXY-PHENYL)PROPIONATE/3-HYDROXYCINNAMIC ACID HYDROXYLASE"/>
    <property type="match status" value="1"/>
</dbReference>
<comment type="caution">
    <text evidence="3">The sequence shown here is derived from an EMBL/GenBank/DDBJ whole genome shotgun (WGS) entry which is preliminary data.</text>
</comment>
<accession>A0A109MSC8</accession>
<dbReference type="Proteomes" id="UP000064189">
    <property type="component" value="Unassembled WGS sequence"/>
</dbReference>
<dbReference type="Gene3D" id="3.30.70.2450">
    <property type="match status" value="1"/>
</dbReference>
<evidence type="ECO:0000313" key="4">
    <source>
        <dbReference type="Proteomes" id="UP000064189"/>
    </source>
</evidence>
<dbReference type="PANTHER" id="PTHR43476:SF3">
    <property type="entry name" value="FAD-BINDING MONOOXYGENASE"/>
    <property type="match status" value="1"/>
</dbReference>
<dbReference type="RefSeq" id="WP_061144190.1">
    <property type="nucleotide sequence ID" value="NZ_LNNH01000055.1"/>
</dbReference>
<sequence length="530" mass="60100">MKNEIFDVAIVGYGPAGKLLAALLGQKGWKVGVYERFPEAFSLPRAVHYDHEVARILQTVIPTIDIKTISERVQDMYEWCNADHQALLKLDWSEFGISGWPRDMFFNQPELERKMDISCKSLSTVSINLGYEAVGLSEYQDRVDLIVKDFQGVQTKVTARYVVGCDGSNSFVRKQMDHTFTDLGFQSDWLVVDIIPKEEREWKPSNLQLCDPARPTTVVSGGPGRRRWEFMVLPDETKEELNHEEVAWRLLEPWNISADNAILERHAVYTFRAMWVDDWRKGRLMLAGDAAHLTPPFMGQGLCSGLRDSKNLAWKLDLVLRGVADEAILDTYTTERKPHTQAVIEAALFLGKMICVTDPEAAKERDEAFLTGKAPEFPEFPNMTDGILYKNDEAASELHAGRLSLQSEVTYKGVTSLLDDAVGQGWKVLSFLDDASRFLGSGQIEFMEQLGTRFITIIPNQEISRDAVVDVKGKYAQFFDETGFKAVIVRPDFYIFGAVSSFDRLPILIDDLSRQIKLNRKTDNTRYITQ</sequence>
<gene>
    <name evidence="3" type="ORF">AS888_01535</name>
</gene>
<dbReference type="NCBIfam" id="NF004829">
    <property type="entry name" value="PRK06183.1-3"/>
    <property type="match status" value="1"/>
</dbReference>
<dbReference type="InterPro" id="IPR050631">
    <property type="entry name" value="PheA/TfdB_FAD_monoxygenase"/>
</dbReference>
<reference evidence="3 4" key="1">
    <citation type="submission" date="2015-11" db="EMBL/GenBank/DDBJ databases">
        <title>Genome Sequence of Bacillus simplex strain VanAntwerpen2.</title>
        <authorList>
            <person name="Couger M.B."/>
        </authorList>
    </citation>
    <scope>NUCLEOTIDE SEQUENCE [LARGE SCALE GENOMIC DNA]</scope>
    <source>
        <strain evidence="3 4">VanAntwerpen02</strain>
    </source>
</reference>
<keyword evidence="1" id="KW-0560">Oxidoreductase</keyword>
<dbReference type="AlphaFoldDB" id="A0A109MSC8"/>
<evidence type="ECO:0000259" key="2">
    <source>
        <dbReference type="Pfam" id="PF01494"/>
    </source>
</evidence>
<dbReference type="GO" id="GO:0008688">
    <property type="term" value="F:3-(3-hydroxyphenyl)propionate hydroxylase activity"/>
    <property type="evidence" value="ECO:0007669"/>
    <property type="project" value="TreeGrafter"/>
</dbReference>
<protein>
    <recommendedName>
        <fullName evidence="2">FAD-binding domain-containing protein</fullName>
    </recommendedName>
</protein>
<keyword evidence="4" id="KW-1185">Reference proteome</keyword>
<organism evidence="3 4">
    <name type="scientific">Peribacillus simplex</name>
    <dbReference type="NCBI Taxonomy" id="1478"/>
    <lineage>
        <taxon>Bacteria</taxon>
        <taxon>Bacillati</taxon>
        <taxon>Bacillota</taxon>
        <taxon>Bacilli</taxon>
        <taxon>Bacillales</taxon>
        <taxon>Bacillaceae</taxon>
        <taxon>Peribacillus</taxon>
    </lineage>
</organism>
<evidence type="ECO:0000256" key="1">
    <source>
        <dbReference type="ARBA" id="ARBA00023002"/>
    </source>
</evidence>